<accession>M3J6K1</accession>
<dbReference type="InterPro" id="IPR016024">
    <property type="entry name" value="ARM-type_fold"/>
</dbReference>
<dbReference type="Gene3D" id="1.25.10.10">
    <property type="entry name" value="Leucine-rich Repeat Variant"/>
    <property type="match status" value="1"/>
</dbReference>
<evidence type="ECO:0000313" key="5">
    <source>
        <dbReference type="EMBL" id="EMG47678.1"/>
    </source>
</evidence>
<feature type="domain" description="RNA polymerase II assembly factor Rtp1 C-terminal" evidence="3">
    <location>
        <begin position="913"/>
        <end position="943"/>
    </location>
</feature>
<dbReference type="InterPro" id="IPR039600">
    <property type="entry name" value="TANGO6/Rtp1"/>
</dbReference>
<evidence type="ECO:0000313" key="6">
    <source>
        <dbReference type="Proteomes" id="UP000011777"/>
    </source>
</evidence>
<sequence length="948" mass="108223">MPPKIEEISSENVSKVPQKPKKNPFEVKAKKTTVKRTADEVYPQRKGLNTPQYKTNKPIDLLFEKLQGILDTPYNELSVDVLYQRLNPDSTEQNRADKRIYIVEQLLDYLLQIQELSLTTTVNDDKNLMAISLHDIKTFSKLVNVIIIQGIYPALNVFRIGVEFEKRQLKNFSDSKDIIKIDKLPSDDLLYVEKLLVLIYSKFNELFRTKSDVTKLLMKGTGYTDFLIVAMTLITVPQFKSDHIYIEKLENISTTYELFQIYSLLLSTSSPQPFKQFVMSRVERLHYSRENGILSLIEFVLGLRDQDEINIEKFENVSSVILSKPKNVDTKSYFTSIGDQMYNLLVNINRPTVTSCVGFVLEKLWNRNKLVVTDFVLKKVWNNFDPKNSENQGEVLVSEAQLNNTINVLLSLTKKGLEPDLYKSLMQPILLSLWAYYLFVQQNGKSTDVILNIMRSYFTVMKDFDNENIAGLLIIAKNLLFKHGDTWLYEMGPNNLVQIVATKPEFTSISKEAKVNQFINDLDLACNSFVGVLQTLDESLIQELFVKILDNWLNKSTVSLGDEQDNPFLMLVDLRLLESIGEKFKEKLATNPIDMLKLVQSFLTSEGSKQASISKDEDDMMVDSDDEDDETVDTSSQTLTILLQLLSAILNEHEIIINDKCEELLRNIKQSLEKLKASSSTATSLCDTIDGLLNNKGSVTRKTSNADREILDRAVTSLNDPLAPIRAHGLFLLRTLVERKSPVIKIDMVIKLYLEQLRDEDPYVYLNTINGIECLIGIDEVVVLEKLIKIYNDDSVDIDEKVRIGEVFLQFIQKSGEMFTGKSAQLITESIMNVIRRTGNVTKDNRLRMSSMSLLGAIIQTNVFVVNLDDALDCCIGILELEREKDQYLVRRSAVVVISDIVLNTKVEFPVRYRSKVITLLNYVAETDSDYLTREHAKKVLEICLAEE</sequence>
<dbReference type="Pfam" id="PF10363">
    <property type="entry name" value="RTP1_C1"/>
    <property type="match status" value="1"/>
</dbReference>
<dbReference type="Proteomes" id="UP000011777">
    <property type="component" value="Unassembled WGS sequence"/>
</dbReference>
<organism evidence="5 6">
    <name type="scientific">Candida maltosa (strain Xu316)</name>
    <name type="common">Yeast</name>
    <dbReference type="NCBI Taxonomy" id="1245528"/>
    <lineage>
        <taxon>Eukaryota</taxon>
        <taxon>Fungi</taxon>
        <taxon>Dikarya</taxon>
        <taxon>Ascomycota</taxon>
        <taxon>Saccharomycotina</taxon>
        <taxon>Pichiomycetes</taxon>
        <taxon>Debaryomycetaceae</taxon>
        <taxon>Candida/Lodderomyces clade</taxon>
        <taxon>Candida</taxon>
    </lineage>
</organism>
<dbReference type="AlphaFoldDB" id="M3J6K1"/>
<feature type="region of interest" description="Disordered" evidence="2">
    <location>
        <begin position="1"/>
        <end position="30"/>
    </location>
</feature>
<dbReference type="GO" id="GO:0009306">
    <property type="term" value="P:protein secretion"/>
    <property type="evidence" value="ECO:0007669"/>
    <property type="project" value="TreeGrafter"/>
</dbReference>
<feature type="region of interest" description="Disordered" evidence="2">
    <location>
        <begin position="609"/>
        <end position="633"/>
    </location>
</feature>
<evidence type="ECO:0000259" key="4">
    <source>
        <dbReference type="Pfam" id="PF10363"/>
    </source>
</evidence>
<dbReference type="eggNOG" id="KOG4653">
    <property type="taxonomic scope" value="Eukaryota"/>
</dbReference>
<evidence type="ECO:0000256" key="2">
    <source>
        <dbReference type="SAM" id="MobiDB-lite"/>
    </source>
</evidence>
<dbReference type="HOGENOM" id="CLU_006300_1_0_1"/>
<feature type="domain" description="RNA polymerase II assembly factor Rtp1 C-terminal" evidence="4">
    <location>
        <begin position="712"/>
        <end position="818"/>
    </location>
</feature>
<dbReference type="Pfam" id="PF10304">
    <property type="entry name" value="RTP1_C2"/>
    <property type="match status" value="1"/>
</dbReference>
<dbReference type="InterPro" id="IPR019451">
    <property type="entry name" value="Rtp1_C1"/>
</dbReference>
<dbReference type="InterPro" id="IPR011989">
    <property type="entry name" value="ARM-like"/>
</dbReference>
<dbReference type="PANTHER" id="PTHR20959">
    <property type="entry name" value="TRANSPORT AND GOLGI ORGANIZATION PROTEIN 6 FAMILY MEMBER"/>
    <property type="match status" value="1"/>
</dbReference>
<protein>
    <recommendedName>
        <fullName evidence="7">RNA polymerase II assembly factor Rtp1 C-terminal domain-containing protein</fullName>
    </recommendedName>
</protein>
<dbReference type="OrthoDB" id="39591at2759"/>
<comment type="similarity">
    <text evidence="1">Belongs to the Tango6 family.</text>
</comment>
<name>M3J6K1_CANMX</name>
<evidence type="ECO:0000259" key="3">
    <source>
        <dbReference type="Pfam" id="PF10304"/>
    </source>
</evidence>
<dbReference type="OMA" id="QVATLIC"/>
<dbReference type="InterPro" id="IPR019414">
    <property type="entry name" value="Rtp1_C2"/>
</dbReference>
<comment type="caution">
    <text evidence="5">The sequence shown here is derived from an EMBL/GenBank/DDBJ whole genome shotgun (WGS) entry which is preliminary data.</text>
</comment>
<evidence type="ECO:0000256" key="1">
    <source>
        <dbReference type="ARBA" id="ARBA00005724"/>
    </source>
</evidence>
<evidence type="ECO:0008006" key="7">
    <source>
        <dbReference type="Google" id="ProtNLM"/>
    </source>
</evidence>
<keyword evidence="6" id="KW-1185">Reference proteome</keyword>
<reference evidence="5 6" key="1">
    <citation type="submission" date="2013-02" db="EMBL/GenBank/DDBJ databases">
        <title>Genome sequence of Candida maltosa Xu316, a potential industrial strain for xylitol and ethanol production.</title>
        <authorList>
            <person name="Yu J."/>
            <person name="Wang Q."/>
            <person name="Geng X."/>
            <person name="Bao W."/>
            <person name="He P."/>
            <person name="Cai J."/>
        </authorList>
    </citation>
    <scope>NUCLEOTIDE SEQUENCE [LARGE SCALE GENOMIC DNA]</scope>
    <source>
        <strain evidence="6">Xu316</strain>
    </source>
</reference>
<proteinExistence type="inferred from homology"/>
<dbReference type="EMBL" id="AOGT01001443">
    <property type="protein sequence ID" value="EMG47678.1"/>
    <property type="molecule type" value="Genomic_DNA"/>
</dbReference>
<feature type="compositionally biased region" description="Acidic residues" evidence="2">
    <location>
        <begin position="616"/>
        <end position="632"/>
    </location>
</feature>
<gene>
    <name evidence="5" type="ORF">G210_1904</name>
</gene>
<dbReference type="SUPFAM" id="SSF48371">
    <property type="entry name" value="ARM repeat"/>
    <property type="match status" value="1"/>
</dbReference>
<dbReference type="PANTHER" id="PTHR20959:SF1">
    <property type="entry name" value="TRANSPORT AND GOLGI ORGANIZATION PROTEIN 6 HOMOLOG"/>
    <property type="match status" value="1"/>
</dbReference>